<sequence length="103" mass="11680">MGKKTQDGEVLLDAVTRVSSYDGSRSIKLIRFAARKHDNYKRLKSLIDGRERLEIGKEDDGPPNSLAARSTKVNKWSNKMREIGDCAASYENRRLKGYIVHAK</sequence>
<organism evidence="1 2">
    <name type="scientific">Melipona bicolor</name>
    <dbReference type="NCBI Taxonomy" id="60889"/>
    <lineage>
        <taxon>Eukaryota</taxon>
        <taxon>Metazoa</taxon>
        <taxon>Ecdysozoa</taxon>
        <taxon>Arthropoda</taxon>
        <taxon>Hexapoda</taxon>
        <taxon>Insecta</taxon>
        <taxon>Pterygota</taxon>
        <taxon>Neoptera</taxon>
        <taxon>Endopterygota</taxon>
        <taxon>Hymenoptera</taxon>
        <taxon>Apocrita</taxon>
        <taxon>Aculeata</taxon>
        <taxon>Apoidea</taxon>
        <taxon>Anthophila</taxon>
        <taxon>Apidae</taxon>
        <taxon>Melipona</taxon>
    </lineage>
</organism>
<dbReference type="Proteomes" id="UP001177670">
    <property type="component" value="Unassembled WGS sequence"/>
</dbReference>
<evidence type="ECO:0000313" key="1">
    <source>
        <dbReference type="EMBL" id="KAK1129032.1"/>
    </source>
</evidence>
<accession>A0AA40G1M1</accession>
<keyword evidence="2" id="KW-1185">Reference proteome</keyword>
<dbReference type="AlphaFoldDB" id="A0AA40G1M1"/>
<name>A0AA40G1M1_9HYME</name>
<proteinExistence type="predicted"/>
<evidence type="ECO:0000313" key="2">
    <source>
        <dbReference type="Proteomes" id="UP001177670"/>
    </source>
</evidence>
<comment type="caution">
    <text evidence="1">The sequence shown here is derived from an EMBL/GenBank/DDBJ whole genome shotgun (WGS) entry which is preliminary data.</text>
</comment>
<gene>
    <name evidence="1" type="ORF">K0M31_020165</name>
</gene>
<protein>
    <submittedName>
        <fullName evidence="1">Uncharacterized protein</fullName>
    </submittedName>
</protein>
<reference evidence="1" key="1">
    <citation type="submission" date="2021-10" db="EMBL/GenBank/DDBJ databases">
        <title>Melipona bicolor Genome sequencing and assembly.</title>
        <authorList>
            <person name="Araujo N.S."/>
            <person name="Arias M.C."/>
        </authorList>
    </citation>
    <scope>NUCLEOTIDE SEQUENCE</scope>
    <source>
        <strain evidence="1">USP_2M_L1-L4_2017</strain>
        <tissue evidence="1">Whole body</tissue>
    </source>
</reference>
<dbReference type="EMBL" id="JAHYIQ010000009">
    <property type="protein sequence ID" value="KAK1129032.1"/>
    <property type="molecule type" value="Genomic_DNA"/>
</dbReference>